<gene>
    <name evidence="1" type="ORF">ACFQ2V_14065</name>
</gene>
<proteinExistence type="predicted"/>
<keyword evidence="2" id="KW-1185">Reference proteome</keyword>
<accession>A0ABW3MXW5</accession>
<evidence type="ECO:0008006" key="3">
    <source>
        <dbReference type="Google" id="ProtNLM"/>
    </source>
</evidence>
<evidence type="ECO:0000313" key="2">
    <source>
        <dbReference type="Proteomes" id="UP001597046"/>
    </source>
</evidence>
<dbReference type="EMBL" id="JBHTKH010000009">
    <property type="protein sequence ID" value="MFD1055436.1"/>
    <property type="molecule type" value="Genomic_DNA"/>
</dbReference>
<sequence length="150" mass="15310">MAVAWHKVRAKLAASLPGIIGPGTTFGVSIFDGPVVTGENPPAAFTIAYAPSLAEPTVGRFTQEQGPDGYTATETGALVCELAMATGYTTVPDVFGAFDAIASWIQADQTLGGTLSPASTCTAAADVVQAQSSSGAVQRLIVTISYRTNL</sequence>
<organism evidence="1 2">
    <name type="scientific">Terrabacter terrigena</name>
    <dbReference type="NCBI Taxonomy" id="574718"/>
    <lineage>
        <taxon>Bacteria</taxon>
        <taxon>Bacillati</taxon>
        <taxon>Actinomycetota</taxon>
        <taxon>Actinomycetes</taxon>
        <taxon>Micrococcales</taxon>
        <taxon>Intrasporangiaceae</taxon>
        <taxon>Terrabacter</taxon>
    </lineage>
</organism>
<protein>
    <recommendedName>
        <fullName evidence="3">DUF3168 domain-containing protein</fullName>
    </recommendedName>
</protein>
<evidence type="ECO:0000313" key="1">
    <source>
        <dbReference type="EMBL" id="MFD1055436.1"/>
    </source>
</evidence>
<reference evidence="2" key="1">
    <citation type="journal article" date="2019" name="Int. J. Syst. Evol. Microbiol.">
        <title>The Global Catalogue of Microorganisms (GCM) 10K type strain sequencing project: providing services to taxonomists for standard genome sequencing and annotation.</title>
        <authorList>
            <consortium name="The Broad Institute Genomics Platform"/>
            <consortium name="The Broad Institute Genome Sequencing Center for Infectious Disease"/>
            <person name="Wu L."/>
            <person name="Ma J."/>
        </authorList>
    </citation>
    <scope>NUCLEOTIDE SEQUENCE [LARGE SCALE GENOMIC DNA]</scope>
    <source>
        <strain evidence="2">CCUG 57508</strain>
    </source>
</reference>
<name>A0ABW3MXW5_9MICO</name>
<dbReference type="RefSeq" id="WP_386053473.1">
    <property type="nucleotide sequence ID" value="NZ_JBHTKH010000009.1"/>
</dbReference>
<dbReference type="Proteomes" id="UP001597046">
    <property type="component" value="Unassembled WGS sequence"/>
</dbReference>
<comment type="caution">
    <text evidence="1">The sequence shown here is derived from an EMBL/GenBank/DDBJ whole genome shotgun (WGS) entry which is preliminary data.</text>
</comment>